<keyword evidence="3" id="KW-1185">Reference proteome</keyword>
<reference evidence="2 4" key="2">
    <citation type="submission" date="2018-10" db="EMBL/GenBank/DDBJ databases">
        <title>Genomic Encyclopedia of Archaeal and Bacterial Type Strains, Phase II (KMG-II): from individual species to whole genera.</title>
        <authorList>
            <person name="Goeker M."/>
        </authorList>
    </citation>
    <scope>NUCLEOTIDE SEQUENCE [LARGE SCALE GENOMIC DNA]</scope>
    <source>
        <strain evidence="2 4">DSM 21886</strain>
    </source>
</reference>
<dbReference type="Proteomes" id="UP000233767">
    <property type="component" value="Unassembled WGS sequence"/>
</dbReference>
<accession>A0A497VAR6</accession>
<dbReference type="EMBL" id="RCCB01000010">
    <property type="protein sequence ID" value="RLJ35299.1"/>
    <property type="molecule type" value="Genomic_DNA"/>
</dbReference>
<dbReference type="Proteomes" id="UP000275027">
    <property type="component" value="Unassembled WGS sequence"/>
</dbReference>
<comment type="caution">
    <text evidence="2">The sequence shown here is derived from an EMBL/GenBank/DDBJ whole genome shotgun (WGS) entry which is preliminary data.</text>
</comment>
<evidence type="ECO:0000313" key="3">
    <source>
        <dbReference type="Proteomes" id="UP000233767"/>
    </source>
</evidence>
<name>A0A497VAR6_9FLAO</name>
<gene>
    <name evidence="1" type="ORF">B0G92_0829</name>
    <name evidence="2" type="ORF">CLV50_0677</name>
</gene>
<proteinExistence type="predicted"/>
<protein>
    <submittedName>
        <fullName evidence="2">Uncharacterized protein</fullName>
    </submittedName>
</protein>
<reference evidence="1 3" key="1">
    <citation type="submission" date="2017-12" db="EMBL/GenBank/DDBJ databases">
        <title>Genomic Encyclopedia of Type Strains, Phase III (KMG-III): the genomes of soil and plant-associated and newly described type strains.</title>
        <authorList>
            <person name="Whitman W."/>
        </authorList>
    </citation>
    <scope>NUCLEOTIDE SEQUENCE [LARGE SCALE GENOMIC DNA]</scope>
    <source>
        <strain evidence="1 3">IP-10</strain>
    </source>
</reference>
<sequence length="252" mass="28631">MKSVQAIERWITAIESSKQEACAKEQQIKAIVDLWKFADLYDQGTTITQKGELQLEDSDGRIDKISVATSDLFLTPKENAISKILSEIETEFSELGDRYRALYNVEFRNPEANFDAAEILKLKSEIISGIKGDVILYKYVERIRKLPSSEFRIVNRDFRILECSYEDIQRAIDQNYLLQSDQRQWLVIVLSAVDNNCRSFLIDETIKTAAFSSGFEKIFLFDFYTSEIIELNINAKAGTAIKGVPLVASGVA</sequence>
<evidence type="ECO:0000313" key="1">
    <source>
        <dbReference type="EMBL" id="PKW29199.1"/>
    </source>
</evidence>
<dbReference type="AlphaFoldDB" id="A0A497VAR6"/>
<organism evidence="2 4">
    <name type="scientific">Flavobacterium lindanitolerans</name>
    <dbReference type="NCBI Taxonomy" id="428988"/>
    <lineage>
        <taxon>Bacteria</taxon>
        <taxon>Pseudomonadati</taxon>
        <taxon>Bacteroidota</taxon>
        <taxon>Flavobacteriia</taxon>
        <taxon>Flavobacteriales</taxon>
        <taxon>Flavobacteriaceae</taxon>
        <taxon>Flavobacterium</taxon>
    </lineage>
</organism>
<dbReference type="RefSeq" id="WP_101471181.1">
    <property type="nucleotide sequence ID" value="NZ_PJND01000007.1"/>
</dbReference>
<dbReference type="EMBL" id="PJND01000007">
    <property type="protein sequence ID" value="PKW29199.1"/>
    <property type="molecule type" value="Genomic_DNA"/>
</dbReference>
<evidence type="ECO:0000313" key="4">
    <source>
        <dbReference type="Proteomes" id="UP000275027"/>
    </source>
</evidence>
<evidence type="ECO:0000313" key="2">
    <source>
        <dbReference type="EMBL" id="RLJ35299.1"/>
    </source>
</evidence>